<sequence>AGSDTVSGDEGSEVGGVAGAFRFLILEDEAPKFVLSLGFFFELDGLDERTGGSGNAAPFESRSQATRLFEVPSTFQLNSLIGRSLILYTLASCSLESPSRSLLSAMTFECDQYKSKHRKKAINWKTTYWDSERSR</sequence>
<gene>
    <name evidence="1" type="ORF">PanWU01x14_270700</name>
</gene>
<organism evidence="1 2">
    <name type="scientific">Parasponia andersonii</name>
    <name type="common">Sponia andersonii</name>
    <dbReference type="NCBI Taxonomy" id="3476"/>
    <lineage>
        <taxon>Eukaryota</taxon>
        <taxon>Viridiplantae</taxon>
        <taxon>Streptophyta</taxon>
        <taxon>Embryophyta</taxon>
        <taxon>Tracheophyta</taxon>
        <taxon>Spermatophyta</taxon>
        <taxon>Magnoliopsida</taxon>
        <taxon>eudicotyledons</taxon>
        <taxon>Gunneridae</taxon>
        <taxon>Pentapetalae</taxon>
        <taxon>rosids</taxon>
        <taxon>fabids</taxon>
        <taxon>Rosales</taxon>
        <taxon>Cannabaceae</taxon>
        <taxon>Parasponia</taxon>
    </lineage>
</organism>
<protein>
    <submittedName>
        <fullName evidence="1">Uncharacterized protein</fullName>
    </submittedName>
</protein>
<keyword evidence="2" id="KW-1185">Reference proteome</keyword>
<evidence type="ECO:0000313" key="1">
    <source>
        <dbReference type="EMBL" id="PON43861.1"/>
    </source>
</evidence>
<dbReference type="Proteomes" id="UP000237105">
    <property type="component" value="Unassembled WGS sequence"/>
</dbReference>
<reference evidence="2" key="1">
    <citation type="submission" date="2016-06" db="EMBL/GenBank/DDBJ databases">
        <title>Parallel loss of symbiosis genes in relatives of nitrogen-fixing non-legume Parasponia.</title>
        <authorList>
            <person name="Van Velzen R."/>
            <person name="Holmer R."/>
            <person name="Bu F."/>
            <person name="Rutten L."/>
            <person name="Van Zeijl A."/>
            <person name="Liu W."/>
            <person name="Santuari L."/>
            <person name="Cao Q."/>
            <person name="Sharma T."/>
            <person name="Shen D."/>
            <person name="Roswanjaya Y."/>
            <person name="Wardhani T."/>
            <person name="Kalhor M.S."/>
            <person name="Jansen J."/>
            <person name="Van den Hoogen J."/>
            <person name="Gungor B."/>
            <person name="Hartog M."/>
            <person name="Hontelez J."/>
            <person name="Verver J."/>
            <person name="Yang W.-C."/>
            <person name="Schijlen E."/>
            <person name="Repin R."/>
            <person name="Schilthuizen M."/>
            <person name="Schranz E."/>
            <person name="Heidstra R."/>
            <person name="Miyata K."/>
            <person name="Fedorova E."/>
            <person name="Kohlen W."/>
            <person name="Bisseling T."/>
            <person name="Smit S."/>
            <person name="Geurts R."/>
        </authorList>
    </citation>
    <scope>NUCLEOTIDE SEQUENCE [LARGE SCALE GENOMIC DNA]</scope>
    <source>
        <strain evidence="2">cv. WU1-14</strain>
    </source>
</reference>
<proteinExistence type="predicted"/>
<accession>A0A2P5B4Z2</accession>
<dbReference type="AlphaFoldDB" id="A0A2P5B4Z2"/>
<name>A0A2P5B4Z2_PARAD</name>
<feature type="non-terminal residue" evidence="1">
    <location>
        <position position="1"/>
    </location>
</feature>
<comment type="caution">
    <text evidence="1">The sequence shown here is derived from an EMBL/GenBank/DDBJ whole genome shotgun (WGS) entry which is preliminary data.</text>
</comment>
<dbReference type="EMBL" id="JXTB01000362">
    <property type="protein sequence ID" value="PON43861.1"/>
    <property type="molecule type" value="Genomic_DNA"/>
</dbReference>
<evidence type="ECO:0000313" key="2">
    <source>
        <dbReference type="Proteomes" id="UP000237105"/>
    </source>
</evidence>